<sequence length="424" mass="45846">MFGGGSTHQSQESPAGRHTPVRPSPSSSTNAPRVVAPSADVPMADSAAPQSSSTPGQRSQQQNSSEPNTTAPAAEQAAPTPPSPHFRPHSQQPTPSGVDPAFTNTRTVPSSGPAQSLRSPEASPTKIKVKSLSHIQSFAIDESSPFSQSRSLARRQRRDPADVGPQYEISEMPVSDIIEMVAGLLTKITTTNDRQHDHLHRQIPPSEGTSGLSQQTTSVLAFHGKNVPSISILSYLSRIHKYCPTTYEVFLSLLVYFDRMTERSVEQSKSAMSAASTPADSTRPASASAQAATPPPSGSLGKPSQTPREGPQPPSPPQQDLDVDALNLSHFFVVDSFNIHRLVIAGVTCASKFFSDVFYTNSRYAKVGGLPLVELNHLELQFLLLNDFRLAVPLEEMEAYGTMLVEFYAREVAEQHERENGVKQ</sequence>
<dbReference type="VEuPathDB" id="FungiDB:CC77DRAFT_1040314"/>
<comment type="caution">
    <text evidence="2">The sequence shown here is derived from an EMBL/GenBank/DDBJ whole genome shotgun (WGS) entry which is preliminary data.</text>
</comment>
<evidence type="ECO:0000313" key="2">
    <source>
        <dbReference type="EMBL" id="RYN76170.1"/>
    </source>
</evidence>
<dbReference type="EMBL" id="PDXD01000013">
    <property type="protein sequence ID" value="RYN76170.1"/>
    <property type="molecule type" value="Genomic_DNA"/>
</dbReference>
<gene>
    <name evidence="2" type="ORF">AA0117_g5989</name>
</gene>
<accession>A0A4V1WRU5</accession>
<reference evidence="3" key="1">
    <citation type="journal article" date="2019" name="bioRxiv">
        <title>Genomics, evolutionary history and diagnostics of the Alternaria alternata species group including apple and Asian pear pathotypes.</title>
        <authorList>
            <person name="Armitage A.D."/>
            <person name="Cockerton H.M."/>
            <person name="Sreenivasaprasad S."/>
            <person name="Woodhall J.W."/>
            <person name="Lane C.R."/>
            <person name="Harrison R.J."/>
            <person name="Clarkson J.P."/>
        </authorList>
    </citation>
    <scope>NUCLEOTIDE SEQUENCE [LARGE SCALE GENOMIC DNA]</scope>
    <source>
        <strain evidence="3">FERA 1177</strain>
    </source>
</reference>
<dbReference type="Proteomes" id="UP000291422">
    <property type="component" value="Unassembled WGS sequence"/>
</dbReference>
<dbReference type="InterPro" id="IPR013922">
    <property type="entry name" value="Cyclin_PHO80-like"/>
</dbReference>
<evidence type="ECO:0000256" key="1">
    <source>
        <dbReference type="SAM" id="MobiDB-lite"/>
    </source>
</evidence>
<dbReference type="GO" id="GO:0016538">
    <property type="term" value="F:cyclin-dependent protein serine/threonine kinase regulator activity"/>
    <property type="evidence" value="ECO:0007669"/>
    <property type="project" value="TreeGrafter"/>
</dbReference>
<feature type="region of interest" description="Disordered" evidence="1">
    <location>
        <begin position="268"/>
        <end position="320"/>
    </location>
</feature>
<protein>
    <recommendedName>
        <fullName evidence="4">Cyclin-domain-containing protein</fullName>
    </recommendedName>
</protein>
<dbReference type="Gene3D" id="1.10.472.10">
    <property type="entry name" value="Cyclin-like"/>
    <property type="match status" value="1"/>
</dbReference>
<feature type="compositionally biased region" description="Polar residues" evidence="1">
    <location>
        <begin position="48"/>
        <end position="66"/>
    </location>
</feature>
<feature type="region of interest" description="Disordered" evidence="1">
    <location>
        <begin position="1"/>
        <end position="166"/>
    </location>
</feature>
<dbReference type="GO" id="GO:0000307">
    <property type="term" value="C:cyclin-dependent protein kinase holoenzyme complex"/>
    <property type="evidence" value="ECO:0007669"/>
    <property type="project" value="TreeGrafter"/>
</dbReference>
<evidence type="ECO:0000313" key="3">
    <source>
        <dbReference type="Proteomes" id="UP000291422"/>
    </source>
</evidence>
<feature type="compositionally biased region" description="Polar residues" evidence="1">
    <location>
        <begin position="102"/>
        <end position="118"/>
    </location>
</feature>
<dbReference type="Pfam" id="PF08613">
    <property type="entry name" value="Cyclin"/>
    <property type="match status" value="2"/>
</dbReference>
<dbReference type="PANTHER" id="PTHR15615:SF94">
    <property type="entry name" value="PHO85 CYCLIN-6-RELATED"/>
    <property type="match status" value="1"/>
</dbReference>
<feature type="compositionally biased region" description="Low complexity" evidence="1">
    <location>
        <begin position="67"/>
        <end position="78"/>
    </location>
</feature>
<dbReference type="AlphaFoldDB" id="A0A4V1WRU5"/>
<dbReference type="CDD" id="cd20558">
    <property type="entry name" value="CYCLIN_ScPCL7-like"/>
    <property type="match status" value="1"/>
</dbReference>
<evidence type="ECO:0008006" key="4">
    <source>
        <dbReference type="Google" id="ProtNLM"/>
    </source>
</evidence>
<proteinExistence type="predicted"/>
<dbReference type="GO" id="GO:0019901">
    <property type="term" value="F:protein kinase binding"/>
    <property type="evidence" value="ECO:0007669"/>
    <property type="project" value="InterPro"/>
</dbReference>
<organism evidence="2 3">
    <name type="scientific">Alternaria alternata</name>
    <name type="common">Alternaria rot fungus</name>
    <name type="synonym">Torula alternata</name>
    <dbReference type="NCBI Taxonomy" id="5599"/>
    <lineage>
        <taxon>Eukaryota</taxon>
        <taxon>Fungi</taxon>
        <taxon>Dikarya</taxon>
        <taxon>Ascomycota</taxon>
        <taxon>Pezizomycotina</taxon>
        <taxon>Dothideomycetes</taxon>
        <taxon>Pleosporomycetidae</taxon>
        <taxon>Pleosporales</taxon>
        <taxon>Pleosporineae</taxon>
        <taxon>Pleosporaceae</taxon>
        <taxon>Alternaria</taxon>
        <taxon>Alternaria sect. Alternaria</taxon>
        <taxon>Alternaria alternata complex</taxon>
    </lineage>
</organism>
<feature type="compositionally biased region" description="Polar residues" evidence="1">
    <location>
        <begin position="268"/>
        <end position="280"/>
    </location>
</feature>
<dbReference type="GO" id="GO:0005634">
    <property type="term" value="C:nucleus"/>
    <property type="evidence" value="ECO:0007669"/>
    <property type="project" value="TreeGrafter"/>
</dbReference>
<name>A0A4V1WRU5_ALTAL</name>
<dbReference type="PANTHER" id="PTHR15615">
    <property type="match status" value="1"/>
</dbReference>